<keyword evidence="1" id="KW-0472">Membrane</keyword>
<keyword evidence="1" id="KW-0812">Transmembrane</keyword>
<reference evidence="2" key="1">
    <citation type="submission" date="2023-06" db="EMBL/GenBank/DDBJ databases">
        <authorList>
            <person name="Kurt Z."/>
        </authorList>
    </citation>
    <scope>NUCLEOTIDE SEQUENCE</scope>
</reference>
<keyword evidence="4" id="KW-1185">Reference proteome</keyword>
<proteinExistence type="predicted"/>
<dbReference type="EMBL" id="CAXDID020000194">
    <property type="protein sequence ID" value="CAL6053030.1"/>
    <property type="molecule type" value="Genomic_DNA"/>
</dbReference>
<reference evidence="3 4" key="2">
    <citation type="submission" date="2024-07" db="EMBL/GenBank/DDBJ databases">
        <authorList>
            <person name="Akdeniz Z."/>
        </authorList>
    </citation>
    <scope>NUCLEOTIDE SEQUENCE [LARGE SCALE GENOMIC DNA]</scope>
</reference>
<gene>
    <name evidence="3" type="ORF">HINF_LOCUS45138</name>
    <name evidence="2" type="ORF">HINF_LOCUS49304</name>
</gene>
<feature type="transmembrane region" description="Helical" evidence="1">
    <location>
        <begin position="141"/>
        <end position="159"/>
    </location>
</feature>
<keyword evidence="1" id="KW-1133">Transmembrane helix</keyword>
<dbReference type="Proteomes" id="UP001642409">
    <property type="component" value="Unassembled WGS sequence"/>
</dbReference>
<feature type="transmembrane region" description="Helical" evidence="1">
    <location>
        <begin position="65"/>
        <end position="90"/>
    </location>
</feature>
<feature type="transmembrane region" description="Helical" evidence="1">
    <location>
        <begin position="213"/>
        <end position="234"/>
    </location>
</feature>
<protein>
    <submittedName>
        <fullName evidence="3">Hypothetical_protein</fullName>
    </submittedName>
</protein>
<comment type="caution">
    <text evidence="2">The sequence shown here is derived from an EMBL/GenBank/DDBJ whole genome shotgun (WGS) entry which is preliminary data.</text>
</comment>
<evidence type="ECO:0000313" key="4">
    <source>
        <dbReference type="Proteomes" id="UP001642409"/>
    </source>
</evidence>
<feature type="transmembrane region" description="Helical" evidence="1">
    <location>
        <begin position="37"/>
        <end position="58"/>
    </location>
</feature>
<organism evidence="2">
    <name type="scientific">Hexamita inflata</name>
    <dbReference type="NCBI Taxonomy" id="28002"/>
    <lineage>
        <taxon>Eukaryota</taxon>
        <taxon>Metamonada</taxon>
        <taxon>Diplomonadida</taxon>
        <taxon>Hexamitidae</taxon>
        <taxon>Hexamitinae</taxon>
        <taxon>Hexamita</taxon>
    </lineage>
</organism>
<sequence length="448" mass="53637">MLLFGFFEFTHHCRRCIKLTLQFSLQFGDLLFERLNFLVIAFRVGDYFGLGGFVRFFLCGRVLQFIVAFFCCLCGLLFSLCFVGFFKVFLSWLCGHFFDWRLCGYLHHPFFVKVIKDFPIVVSVFELNITVRQGGKAVGTWFLYIDLAMFFAPLDYFLSIHKLGSVCLRGTYHVANLFINCLEINSEFFQEFSRLLMNGEILTDYNRNNFERVTILILFVPIMLLFESVVFIKIPSDSNIQINLNSVDHNADVRFSPVFQPVVVVFADFSGLISLSEDSFKEVCKTIVGCYVQLVDLFTVLYIYIYIYILYYYFNIIAFKFINYYVIIFTQQTYHEFYHFQQQQVSVIYYKRQRYKSQTFGEKMKIYNYNYQYQIQYVVIFPLYRWMQMIYFNMHNNLLIKTLIERFHKQECENHQDNQHKYKNLKLKPTIFLQIMATQQLILKNRKD</sequence>
<name>A0AA86UN07_9EUKA</name>
<dbReference type="EMBL" id="CATOUU010000942">
    <property type="protein sequence ID" value="CAI9961659.1"/>
    <property type="molecule type" value="Genomic_DNA"/>
</dbReference>
<accession>A0AA86UN07</accession>
<evidence type="ECO:0000256" key="1">
    <source>
        <dbReference type="SAM" id="Phobius"/>
    </source>
</evidence>
<evidence type="ECO:0000313" key="2">
    <source>
        <dbReference type="EMBL" id="CAI9961659.1"/>
    </source>
</evidence>
<evidence type="ECO:0000313" key="3">
    <source>
        <dbReference type="EMBL" id="CAL6053030.1"/>
    </source>
</evidence>
<dbReference type="AlphaFoldDB" id="A0AA86UN07"/>